<protein>
    <recommendedName>
        <fullName evidence="8">Probable membrane transporter protein</fullName>
    </recommendedName>
</protein>
<dbReference type="PANTHER" id="PTHR30269">
    <property type="entry name" value="TRANSMEMBRANE PROTEIN YFCA"/>
    <property type="match status" value="1"/>
</dbReference>
<feature type="transmembrane region" description="Helical" evidence="8">
    <location>
        <begin position="233"/>
        <end position="251"/>
    </location>
</feature>
<evidence type="ECO:0000313" key="9">
    <source>
        <dbReference type="EMBL" id="WBA07970.1"/>
    </source>
</evidence>
<dbReference type="GO" id="GO:0005886">
    <property type="term" value="C:plasma membrane"/>
    <property type="evidence" value="ECO:0007669"/>
    <property type="project" value="UniProtKB-SubCell"/>
</dbReference>
<dbReference type="InterPro" id="IPR052017">
    <property type="entry name" value="TSUP"/>
</dbReference>
<keyword evidence="6 8" id="KW-1133">Transmembrane helix</keyword>
<dbReference type="InterPro" id="IPR002781">
    <property type="entry name" value="TM_pro_TauE-like"/>
</dbReference>
<keyword evidence="3" id="KW-0813">Transport</keyword>
<evidence type="ECO:0000256" key="2">
    <source>
        <dbReference type="ARBA" id="ARBA00009142"/>
    </source>
</evidence>
<dbReference type="RefSeq" id="WP_269578529.1">
    <property type="nucleotide sequence ID" value="NZ_CP114588.1"/>
</dbReference>
<comment type="subcellular location">
    <subcellularLocation>
        <location evidence="1 8">Cell membrane</location>
        <topology evidence="1 8">Multi-pass membrane protein</topology>
    </subcellularLocation>
</comment>
<accession>A0AA47KJ67</accession>
<evidence type="ECO:0000313" key="10">
    <source>
        <dbReference type="Proteomes" id="UP001164748"/>
    </source>
</evidence>
<feature type="transmembrane region" description="Helical" evidence="8">
    <location>
        <begin position="180"/>
        <end position="199"/>
    </location>
</feature>
<name>A0AA47KJ67_9GAMM</name>
<dbReference type="PANTHER" id="PTHR30269:SF0">
    <property type="entry name" value="MEMBRANE TRANSPORTER PROTEIN YFCA-RELATED"/>
    <property type="match status" value="1"/>
</dbReference>
<feature type="transmembrane region" description="Helical" evidence="8">
    <location>
        <begin position="76"/>
        <end position="97"/>
    </location>
</feature>
<dbReference type="Proteomes" id="UP001164748">
    <property type="component" value="Chromosome"/>
</dbReference>
<feature type="transmembrane region" description="Helical" evidence="8">
    <location>
        <begin position="104"/>
        <end position="122"/>
    </location>
</feature>
<evidence type="ECO:0000256" key="3">
    <source>
        <dbReference type="ARBA" id="ARBA00022448"/>
    </source>
</evidence>
<gene>
    <name evidence="9" type="ORF">N8M53_09035</name>
</gene>
<evidence type="ECO:0000256" key="4">
    <source>
        <dbReference type="ARBA" id="ARBA00022475"/>
    </source>
</evidence>
<keyword evidence="4 8" id="KW-1003">Cell membrane</keyword>
<organism evidence="9 10">
    <name type="scientific">Salinivibrio kushneri</name>
    <dbReference type="NCBI Taxonomy" id="1908198"/>
    <lineage>
        <taxon>Bacteria</taxon>
        <taxon>Pseudomonadati</taxon>
        <taxon>Pseudomonadota</taxon>
        <taxon>Gammaproteobacteria</taxon>
        <taxon>Vibrionales</taxon>
        <taxon>Vibrionaceae</taxon>
        <taxon>Salinivibrio</taxon>
    </lineage>
</organism>
<evidence type="ECO:0000256" key="6">
    <source>
        <dbReference type="ARBA" id="ARBA00022989"/>
    </source>
</evidence>
<evidence type="ECO:0000256" key="5">
    <source>
        <dbReference type="ARBA" id="ARBA00022692"/>
    </source>
</evidence>
<dbReference type="AlphaFoldDB" id="A0AA47KJ67"/>
<proteinExistence type="inferred from homology"/>
<keyword evidence="5 8" id="KW-0812">Transmembrane</keyword>
<dbReference type="EMBL" id="CP114588">
    <property type="protein sequence ID" value="WBA07970.1"/>
    <property type="molecule type" value="Genomic_DNA"/>
</dbReference>
<feature type="transmembrane region" description="Helical" evidence="8">
    <location>
        <begin position="142"/>
        <end position="168"/>
    </location>
</feature>
<evidence type="ECO:0000256" key="1">
    <source>
        <dbReference type="ARBA" id="ARBA00004651"/>
    </source>
</evidence>
<reference evidence="9" key="1">
    <citation type="submission" date="2022-09" db="EMBL/GenBank/DDBJ databases">
        <authorList>
            <person name="Li Z.-J."/>
        </authorList>
    </citation>
    <scope>NUCLEOTIDE SEQUENCE</scope>
    <source>
        <strain evidence="9">TGB11</strain>
    </source>
</reference>
<evidence type="ECO:0000256" key="8">
    <source>
        <dbReference type="RuleBase" id="RU363041"/>
    </source>
</evidence>
<evidence type="ECO:0000256" key="7">
    <source>
        <dbReference type="ARBA" id="ARBA00023136"/>
    </source>
</evidence>
<feature type="transmembrane region" description="Helical" evidence="8">
    <location>
        <begin position="205"/>
        <end position="226"/>
    </location>
</feature>
<feature type="transmembrane region" description="Helical" evidence="8">
    <location>
        <begin position="7"/>
        <end position="27"/>
    </location>
</feature>
<comment type="similarity">
    <text evidence="2 8">Belongs to the 4-toluene sulfonate uptake permease (TSUP) (TC 2.A.102) family.</text>
</comment>
<dbReference type="Pfam" id="PF01925">
    <property type="entry name" value="TauE"/>
    <property type="match status" value="1"/>
</dbReference>
<keyword evidence="7 8" id="KW-0472">Membrane</keyword>
<sequence>MAITIEYGLLLVSLGLVAGIINTLAGGGSNLTLPALMVMGMPADVANATNRVAVWLQCASGMAGFRQHNKLDTQDIIPVLVPNLVGGLCGALAAAWLPASWVKPLLLGTLLTMTLVMLIKPATFGSPEGTPIKKVSSTPSAWFGLLLAGFYGGFVQAGVGFVLLAALCGTLNYDLVRGNALKLACTLAFTTLSLIVFIADDLVRWVPGLILAVGTMLGARVAVRFAISANPKVLKGFLFVMTLVGCIAAYAF</sequence>